<dbReference type="PANTHER" id="PTHR37813:SF1">
    <property type="entry name" value="FELS-2 PROPHAGE PROTEIN"/>
    <property type="match status" value="1"/>
</dbReference>
<sequence>MANKEYELAIKIAGMVEQSLNEACNLTKKQLRAVAKEAAASSKESVSFGDAMNRAGSGIDSLWGGATQAVKTTAEALLAAGAAAGVVGGLVINVGSDFESAFAGVKKTVDATDQQLADLEEGLRDMAKNMPMTAVELSGIAEAAGQLGIHTENIEEFTKTMADLSVATNLSTEEGASQLAKFANITGMAQDKFENLGSSIVDLGNHMATTEADIVEMGMRLAGAGTQVGMSEADIMGLASALSSVGIEAEAGGSAMSKMMVNMQLAVETGVDAWGPLEESLARTGHTTAQAESAVATGGKALTNFAAAVGWNAKQLKASVKEAQEAAGSLQDFADVANMTSEEFAAAFKDNAAKAIGAFVSGLNDTDRLGQSAIVTLDSMDIKEVRLRDTLLRAANASGLFNDAIDMANNAFEENTALTKEADQRYQTFESRLDMVKNRVTDMGITLYQDFRDPLSDCLDVALDFTESDLFDSSKIEKLSKDFKKSIPTVIRQVDDAKDAFIDFAHPLFEIGDWMIENPDVIAGTLAGIGTTIASLKLAQTVTGVAGAMKELAFAMASNPVTATIGLAALAGGAIIGVSAKIKMANAELKKQKLANSFGDITLSLGELQDAAKQILGEEDLKQLSAAMEELGKASNIADDINNSSDAISKITWKVNMGLSVDEVDTGQFEDAINSMIDNSIDLVEQAQYTAHLNVNTLFGENDETGQQLIAGFDAMYSDINGEVTELGRQLGDAYNSAMEDGIIDTDEAKLIQELQSQLARVTNQVAQSQVDAKLERIKVEYTGKELDSDTFQNLQKEIQDQLDEAVTASNQSYEYDLGALNLRLERSRSGDIEIGDSAYLTQEMYDSLKRELDASLSEKQMELELKGLSFQTQSITDAFSGELENIVPQMGTNLSNAMKETLNYIDWSGNAVGGWNYDQIAQWLNLDSLDKTTKDAIKDLWKSMEPQFQDMLAMKKQYEAAGKEIPKDISEGINNAASIGILAGSVEALYTALGDTAGNSMEFQQVISLMKENGVYIPEAFSEAMSLNASAVESGIDDLYNYAQSYMQSRFGKIQVYGNVDFNMKVGEVTTRQSSTANPHGVVVNKHADGGIFDTPHYGVFAEEGPEAFIPLNDSPQSISIWRQAGERLGVLGGNNQSRDVSFTNYSDEKTERPITYSPVYQIYGADEETVRKATIDDYERFEKFMEQHEKRKRLAFN</sequence>
<organism evidence="4 5">
    <name type="scientific">Hungatella hominis</name>
    <dbReference type="NCBI Taxonomy" id="2763050"/>
    <lineage>
        <taxon>Bacteria</taxon>
        <taxon>Bacillati</taxon>
        <taxon>Bacillota</taxon>
        <taxon>Clostridia</taxon>
        <taxon>Lachnospirales</taxon>
        <taxon>Lachnospiraceae</taxon>
        <taxon>Hungatella</taxon>
    </lineage>
</organism>
<dbReference type="InterPro" id="IPR010090">
    <property type="entry name" value="Phage_tape_meas"/>
</dbReference>
<evidence type="ECO:0000256" key="2">
    <source>
        <dbReference type="SAM" id="Coils"/>
    </source>
</evidence>
<dbReference type="Pfam" id="PF10145">
    <property type="entry name" value="PhageMin_Tail"/>
    <property type="match status" value="1"/>
</dbReference>
<feature type="coiled-coil region" evidence="2">
    <location>
        <begin position="752"/>
        <end position="812"/>
    </location>
</feature>
<dbReference type="PANTHER" id="PTHR37813">
    <property type="entry name" value="FELS-2 PROPHAGE PROTEIN"/>
    <property type="match status" value="1"/>
</dbReference>
<evidence type="ECO:0000313" key="4">
    <source>
        <dbReference type="EMBL" id="MBC5712393.1"/>
    </source>
</evidence>
<evidence type="ECO:0000313" key="5">
    <source>
        <dbReference type="Proteomes" id="UP000634672"/>
    </source>
</evidence>
<feature type="domain" description="Phage tail tape measure protein" evidence="3">
    <location>
        <begin position="123"/>
        <end position="264"/>
    </location>
</feature>
<name>A0ABR7HGR5_9FIRM</name>
<keyword evidence="1" id="KW-1188">Viral release from host cell</keyword>
<proteinExistence type="predicted"/>
<dbReference type="NCBIfam" id="TIGR01760">
    <property type="entry name" value="tape_meas_TP901"/>
    <property type="match status" value="1"/>
</dbReference>
<accession>A0ABR7HGR5</accession>
<keyword evidence="5" id="KW-1185">Reference proteome</keyword>
<reference evidence="4 5" key="1">
    <citation type="submission" date="2020-08" db="EMBL/GenBank/DDBJ databases">
        <title>Genome public.</title>
        <authorList>
            <person name="Liu C."/>
            <person name="Sun Q."/>
        </authorList>
    </citation>
    <scope>NUCLEOTIDE SEQUENCE [LARGE SCALE GENOMIC DNA]</scope>
    <source>
        <strain evidence="4 5">NSJ-66</strain>
    </source>
</reference>
<evidence type="ECO:0000256" key="1">
    <source>
        <dbReference type="ARBA" id="ARBA00022612"/>
    </source>
</evidence>
<protein>
    <submittedName>
        <fullName evidence="4">Phage tail tape measure protein</fullName>
    </submittedName>
</protein>
<dbReference type="RefSeq" id="WP_187024813.1">
    <property type="nucleotide sequence ID" value="NZ_JACOPB010000034.1"/>
</dbReference>
<keyword evidence="2" id="KW-0175">Coiled coil</keyword>
<comment type="caution">
    <text evidence="4">The sequence shown here is derived from an EMBL/GenBank/DDBJ whole genome shotgun (WGS) entry which is preliminary data.</text>
</comment>
<dbReference type="EMBL" id="JACOPB010000034">
    <property type="protein sequence ID" value="MBC5712393.1"/>
    <property type="molecule type" value="Genomic_DNA"/>
</dbReference>
<gene>
    <name evidence="4" type="ORF">H8S75_31320</name>
</gene>
<dbReference type="Proteomes" id="UP000634672">
    <property type="component" value="Unassembled WGS sequence"/>
</dbReference>
<evidence type="ECO:0000259" key="3">
    <source>
        <dbReference type="Pfam" id="PF10145"/>
    </source>
</evidence>